<reference evidence="2" key="1">
    <citation type="journal article" date="2019" name="Int. J. Syst. Evol. Microbiol.">
        <title>The Global Catalogue of Microorganisms (GCM) 10K type strain sequencing project: providing services to taxonomists for standard genome sequencing and annotation.</title>
        <authorList>
            <consortium name="The Broad Institute Genomics Platform"/>
            <consortium name="The Broad Institute Genome Sequencing Center for Infectious Disease"/>
            <person name="Wu L."/>
            <person name="Ma J."/>
        </authorList>
    </citation>
    <scope>NUCLEOTIDE SEQUENCE [LARGE SCALE GENOMIC DNA]</scope>
    <source>
        <strain evidence="2">JCM 17688</strain>
    </source>
</reference>
<evidence type="ECO:0008006" key="3">
    <source>
        <dbReference type="Google" id="ProtNLM"/>
    </source>
</evidence>
<gene>
    <name evidence="1" type="ORF">GCM10023147_51290</name>
</gene>
<evidence type="ECO:0000313" key="2">
    <source>
        <dbReference type="Proteomes" id="UP001500635"/>
    </source>
</evidence>
<name>A0ABP8KHH9_9ACTN</name>
<protein>
    <recommendedName>
        <fullName evidence="3">Activator of Hsp90 ATPase homolog 1-like protein</fullName>
    </recommendedName>
</protein>
<keyword evidence="2" id="KW-1185">Reference proteome</keyword>
<organism evidence="1 2">
    <name type="scientific">Tsukamurella soli</name>
    <dbReference type="NCBI Taxonomy" id="644556"/>
    <lineage>
        <taxon>Bacteria</taxon>
        <taxon>Bacillati</taxon>
        <taxon>Actinomycetota</taxon>
        <taxon>Actinomycetes</taxon>
        <taxon>Mycobacteriales</taxon>
        <taxon>Tsukamurellaceae</taxon>
        <taxon>Tsukamurella</taxon>
    </lineage>
</organism>
<evidence type="ECO:0000313" key="1">
    <source>
        <dbReference type="EMBL" id="GAA4407328.1"/>
    </source>
</evidence>
<comment type="caution">
    <text evidence="1">The sequence shown here is derived from an EMBL/GenBank/DDBJ whole genome shotgun (WGS) entry which is preliminary data.</text>
</comment>
<accession>A0ABP8KHH9</accession>
<dbReference type="EMBL" id="BAABFR010000176">
    <property type="protein sequence ID" value="GAA4407328.1"/>
    <property type="molecule type" value="Genomic_DNA"/>
</dbReference>
<proteinExistence type="predicted"/>
<sequence>MLTLTGHVSGLVQGPFTRDHWIDHIDGDFLEWAIGFREDVLGEFRWSGDVNCGVLRVLGPEGTELAHYSWETAPLPTGYVRVPETGDLDAKLVDLLGGER</sequence>
<dbReference type="Proteomes" id="UP001500635">
    <property type="component" value="Unassembled WGS sequence"/>
</dbReference>